<keyword evidence="1 2" id="KW-0808">Transferase</keyword>
<dbReference type="Gene3D" id="1.20.120.1760">
    <property type="match status" value="1"/>
</dbReference>
<dbReference type="Pfam" id="PF01066">
    <property type="entry name" value="CDP-OH_P_transf"/>
    <property type="match status" value="1"/>
</dbReference>
<evidence type="ECO:0000256" key="1">
    <source>
        <dbReference type="ARBA" id="ARBA00022679"/>
    </source>
</evidence>
<organism evidence="4 5">
    <name type="scientific">Inmirania thermothiophila</name>
    <dbReference type="NCBI Taxonomy" id="1750597"/>
    <lineage>
        <taxon>Bacteria</taxon>
        <taxon>Pseudomonadati</taxon>
        <taxon>Pseudomonadota</taxon>
        <taxon>Gammaproteobacteria</taxon>
        <taxon>Chromatiales</taxon>
        <taxon>Ectothiorhodospiraceae</taxon>
        <taxon>Inmirania</taxon>
    </lineage>
</organism>
<accession>A0A3N1Y7A4</accession>
<proteinExistence type="inferred from homology"/>
<name>A0A3N1Y7A4_9GAMM</name>
<sequence length="209" mass="23067">MANLVTTLRFLLLFLLVWMAYQAPPLVQLANAPLVALIFALDGLDGYIARRRGEESLFGAIFDIAVDRVVENVLWVVLADLDLVPVWVPIVFLTRGILVDSLRSQGAARGETPFGMMQTRIGRFLVAGRFMRLSYGVIKGVTFGWILFLQPWPALAPSLWAQWSAPLGLASQVLYVLAVVLCLLRGLPVLVEVAVHEAFRSRPGREAAP</sequence>
<keyword evidence="3" id="KW-0472">Membrane</keyword>
<feature type="transmembrane region" description="Helical" evidence="3">
    <location>
        <begin position="133"/>
        <end position="153"/>
    </location>
</feature>
<gene>
    <name evidence="4" type="ORF">EDC57_0556</name>
</gene>
<keyword evidence="3" id="KW-1133">Transmembrane helix</keyword>
<dbReference type="Proteomes" id="UP000276634">
    <property type="component" value="Unassembled WGS sequence"/>
</dbReference>
<dbReference type="PROSITE" id="PS00379">
    <property type="entry name" value="CDP_ALCOHOL_P_TRANSF"/>
    <property type="match status" value="1"/>
</dbReference>
<dbReference type="GO" id="GO:0016020">
    <property type="term" value="C:membrane"/>
    <property type="evidence" value="ECO:0007669"/>
    <property type="project" value="InterPro"/>
</dbReference>
<evidence type="ECO:0000256" key="3">
    <source>
        <dbReference type="SAM" id="Phobius"/>
    </source>
</evidence>
<keyword evidence="5" id="KW-1185">Reference proteome</keyword>
<dbReference type="GO" id="GO:0008654">
    <property type="term" value="P:phospholipid biosynthetic process"/>
    <property type="evidence" value="ECO:0007669"/>
    <property type="project" value="InterPro"/>
</dbReference>
<dbReference type="InterPro" id="IPR048254">
    <property type="entry name" value="CDP_ALCOHOL_P_TRANSF_CS"/>
</dbReference>
<dbReference type="GO" id="GO:0016780">
    <property type="term" value="F:phosphotransferase activity, for other substituted phosphate groups"/>
    <property type="evidence" value="ECO:0007669"/>
    <property type="project" value="InterPro"/>
</dbReference>
<evidence type="ECO:0000313" key="5">
    <source>
        <dbReference type="Proteomes" id="UP000276634"/>
    </source>
</evidence>
<dbReference type="RefSeq" id="WP_170165016.1">
    <property type="nucleotide sequence ID" value="NZ_RJVI01000001.1"/>
</dbReference>
<reference evidence="4 5" key="1">
    <citation type="submission" date="2018-11" db="EMBL/GenBank/DDBJ databases">
        <title>Genomic Encyclopedia of Type Strains, Phase IV (KMG-IV): sequencing the most valuable type-strain genomes for metagenomic binning, comparative biology and taxonomic classification.</title>
        <authorList>
            <person name="Goeker M."/>
        </authorList>
    </citation>
    <scope>NUCLEOTIDE SEQUENCE [LARGE SCALE GENOMIC DNA]</scope>
    <source>
        <strain evidence="4 5">DSM 100275</strain>
    </source>
</reference>
<dbReference type="AlphaFoldDB" id="A0A3N1Y7A4"/>
<comment type="similarity">
    <text evidence="2">Belongs to the CDP-alcohol phosphatidyltransferase class-I family.</text>
</comment>
<protein>
    <submittedName>
        <fullName evidence="4">CDP-diacylglycerol--glycerol-3-phosphate 3-phosphatidyltransferase</fullName>
    </submittedName>
</protein>
<dbReference type="InterPro" id="IPR000462">
    <property type="entry name" value="CDP-OH_P_trans"/>
</dbReference>
<dbReference type="InterPro" id="IPR043130">
    <property type="entry name" value="CDP-OH_PTrfase_TM_dom"/>
</dbReference>
<evidence type="ECO:0000256" key="2">
    <source>
        <dbReference type="RuleBase" id="RU003750"/>
    </source>
</evidence>
<comment type="caution">
    <text evidence="4">The sequence shown here is derived from an EMBL/GenBank/DDBJ whole genome shotgun (WGS) entry which is preliminary data.</text>
</comment>
<dbReference type="EMBL" id="RJVI01000001">
    <property type="protein sequence ID" value="ROR34655.1"/>
    <property type="molecule type" value="Genomic_DNA"/>
</dbReference>
<evidence type="ECO:0000313" key="4">
    <source>
        <dbReference type="EMBL" id="ROR34655.1"/>
    </source>
</evidence>
<feature type="transmembrane region" description="Helical" evidence="3">
    <location>
        <begin position="173"/>
        <end position="195"/>
    </location>
</feature>
<keyword evidence="3" id="KW-0812">Transmembrane</keyword>